<evidence type="ECO:0000259" key="1">
    <source>
        <dbReference type="Pfam" id="PF13460"/>
    </source>
</evidence>
<dbReference type="GO" id="GO:0004029">
    <property type="term" value="F:aldehyde dehydrogenase (NAD+) activity"/>
    <property type="evidence" value="ECO:0007669"/>
    <property type="project" value="TreeGrafter"/>
</dbReference>
<dbReference type="PANTHER" id="PTHR48079">
    <property type="entry name" value="PROTEIN YEEZ"/>
    <property type="match status" value="1"/>
</dbReference>
<keyword evidence="3" id="KW-1185">Reference proteome</keyword>
<organism evidence="2 3">
    <name type="scientific">Oidiodendron maius (strain Zn)</name>
    <dbReference type="NCBI Taxonomy" id="913774"/>
    <lineage>
        <taxon>Eukaryota</taxon>
        <taxon>Fungi</taxon>
        <taxon>Dikarya</taxon>
        <taxon>Ascomycota</taxon>
        <taxon>Pezizomycotina</taxon>
        <taxon>Leotiomycetes</taxon>
        <taxon>Leotiomycetes incertae sedis</taxon>
        <taxon>Myxotrichaceae</taxon>
        <taxon>Oidiodendron</taxon>
    </lineage>
</organism>
<reference evidence="3" key="2">
    <citation type="submission" date="2015-01" db="EMBL/GenBank/DDBJ databases">
        <title>Evolutionary Origins and Diversification of the Mycorrhizal Mutualists.</title>
        <authorList>
            <consortium name="DOE Joint Genome Institute"/>
            <consortium name="Mycorrhizal Genomics Consortium"/>
            <person name="Kohler A."/>
            <person name="Kuo A."/>
            <person name="Nagy L.G."/>
            <person name="Floudas D."/>
            <person name="Copeland A."/>
            <person name="Barry K.W."/>
            <person name="Cichocki N."/>
            <person name="Veneault-Fourrey C."/>
            <person name="LaButti K."/>
            <person name="Lindquist E.A."/>
            <person name="Lipzen A."/>
            <person name="Lundell T."/>
            <person name="Morin E."/>
            <person name="Murat C."/>
            <person name="Riley R."/>
            <person name="Ohm R."/>
            <person name="Sun H."/>
            <person name="Tunlid A."/>
            <person name="Henrissat B."/>
            <person name="Grigoriev I.V."/>
            <person name="Hibbett D.S."/>
            <person name="Martin F."/>
        </authorList>
    </citation>
    <scope>NUCLEOTIDE SEQUENCE [LARGE SCALE GENOMIC DNA]</scope>
    <source>
        <strain evidence="3">Zn</strain>
    </source>
</reference>
<gene>
    <name evidence="2" type="ORF">OIDMADRAFT_92700</name>
</gene>
<dbReference type="STRING" id="913774.A0A0C3CZB6"/>
<feature type="non-terminal residue" evidence="2">
    <location>
        <position position="1"/>
    </location>
</feature>
<evidence type="ECO:0000313" key="2">
    <source>
        <dbReference type="EMBL" id="KIM95012.1"/>
    </source>
</evidence>
<dbReference type="HOGENOM" id="CLU_007383_12_2_1"/>
<accession>A0A0C3CZB6</accession>
<dbReference type="EMBL" id="KN832888">
    <property type="protein sequence ID" value="KIM95012.1"/>
    <property type="molecule type" value="Genomic_DNA"/>
</dbReference>
<proteinExistence type="predicted"/>
<evidence type="ECO:0000313" key="3">
    <source>
        <dbReference type="Proteomes" id="UP000054321"/>
    </source>
</evidence>
<dbReference type="Proteomes" id="UP000054321">
    <property type="component" value="Unassembled WGS sequence"/>
</dbReference>
<dbReference type="InterPro" id="IPR016040">
    <property type="entry name" value="NAD(P)-bd_dom"/>
</dbReference>
<dbReference type="InterPro" id="IPR036291">
    <property type="entry name" value="NAD(P)-bd_dom_sf"/>
</dbReference>
<dbReference type="GO" id="GO:0005737">
    <property type="term" value="C:cytoplasm"/>
    <property type="evidence" value="ECO:0007669"/>
    <property type="project" value="TreeGrafter"/>
</dbReference>
<sequence>SPTIFITGVTGYISGEVAVLLVQKHPEYNLVFLVRNEEQAKIVRARFPTAETIIGDLESHDVLVEQGKRADVVLQTASADHTPVGQSIMEGMSQGKKGSCIHVSGSRILHDVSNGFGNPLSKIYPDTTDLDTITSFDSSHVHADIDAFVTAVGLKFSVSTADVSPVTIYGIGRGPIKTHSLQIPFLAEGILKRGKAFTMLEGNNIWDNIHIADLAEAYNVLTEEALKPSGGKSSWGEEGYYFTQSAEHTWKDISTAIAKIAHQKCTIKTAEVDKLSIEDAIAVHRWAPLLWGGNCGSRGDRITALGWTPSARKIEDYLPEMVEFEIK</sequence>
<dbReference type="OrthoDB" id="2130169at2759"/>
<dbReference type="Gene3D" id="3.40.50.720">
    <property type="entry name" value="NAD(P)-binding Rossmann-like Domain"/>
    <property type="match status" value="1"/>
</dbReference>
<name>A0A0C3CZB6_OIDMZ</name>
<dbReference type="SUPFAM" id="SSF51735">
    <property type="entry name" value="NAD(P)-binding Rossmann-fold domains"/>
    <property type="match status" value="1"/>
</dbReference>
<feature type="non-terminal residue" evidence="2">
    <location>
        <position position="327"/>
    </location>
</feature>
<dbReference type="InterPro" id="IPR051783">
    <property type="entry name" value="NAD(P)-dependent_oxidoreduct"/>
</dbReference>
<dbReference type="Pfam" id="PF13460">
    <property type="entry name" value="NAD_binding_10"/>
    <property type="match status" value="1"/>
</dbReference>
<dbReference type="PANTHER" id="PTHR48079:SF6">
    <property type="entry name" value="NAD(P)-BINDING DOMAIN-CONTAINING PROTEIN-RELATED"/>
    <property type="match status" value="1"/>
</dbReference>
<dbReference type="InParanoid" id="A0A0C3CZB6"/>
<feature type="domain" description="NAD(P)-binding" evidence="1">
    <location>
        <begin position="8"/>
        <end position="119"/>
    </location>
</feature>
<reference evidence="2 3" key="1">
    <citation type="submission" date="2014-04" db="EMBL/GenBank/DDBJ databases">
        <authorList>
            <consortium name="DOE Joint Genome Institute"/>
            <person name="Kuo A."/>
            <person name="Martino E."/>
            <person name="Perotto S."/>
            <person name="Kohler A."/>
            <person name="Nagy L.G."/>
            <person name="Floudas D."/>
            <person name="Copeland A."/>
            <person name="Barry K.W."/>
            <person name="Cichocki N."/>
            <person name="Veneault-Fourrey C."/>
            <person name="LaButti K."/>
            <person name="Lindquist E.A."/>
            <person name="Lipzen A."/>
            <person name="Lundell T."/>
            <person name="Morin E."/>
            <person name="Murat C."/>
            <person name="Sun H."/>
            <person name="Tunlid A."/>
            <person name="Henrissat B."/>
            <person name="Grigoriev I.V."/>
            <person name="Hibbett D.S."/>
            <person name="Martin F."/>
            <person name="Nordberg H.P."/>
            <person name="Cantor M.N."/>
            <person name="Hua S.X."/>
        </authorList>
    </citation>
    <scope>NUCLEOTIDE SEQUENCE [LARGE SCALE GENOMIC DNA]</scope>
    <source>
        <strain evidence="2 3">Zn</strain>
    </source>
</reference>
<dbReference type="AlphaFoldDB" id="A0A0C3CZB6"/>
<protein>
    <recommendedName>
        <fullName evidence="1">NAD(P)-binding domain-containing protein</fullName>
    </recommendedName>
</protein>